<sequence length="53" mass="6124">MPRIHVMLSEEHLEKLERLADGRPRSLVLQRLIDEATDHRRAAEDPPTEPVAQ</sequence>
<evidence type="ECO:0008006" key="3">
    <source>
        <dbReference type="Google" id="ProtNLM"/>
    </source>
</evidence>
<evidence type="ECO:0000313" key="1">
    <source>
        <dbReference type="EMBL" id="UTI65628.1"/>
    </source>
</evidence>
<dbReference type="Proteomes" id="UP001056035">
    <property type="component" value="Chromosome"/>
</dbReference>
<keyword evidence="2" id="KW-1185">Reference proteome</keyword>
<dbReference type="RefSeq" id="WP_254572307.1">
    <property type="nucleotide sequence ID" value="NZ_CP098502.1"/>
</dbReference>
<name>A0ABY5DUD3_9ACTN</name>
<protein>
    <recommendedName>
        <fullName evidence="3">Ribbon-helix-helix CopG family protein</fullName>
    </recommendedName>
</protein>
<organism evidence="1 2">
    <name type="scientific">Paraconexibacter antarcticus</name>
    <dbReference type="NCBI Taxonomy" id="2949664"/>
    <lineage>
        <taxon>Bacteria</taxon>
        <taxon>Bacillati</taxon>
        <taxon>Actinomycetota</taxon>
        <taxon>Thermoleophilia</taxon>
        <taxon>Solirubrobacterales</taxon>
        <taxon>Paraconexibacteraceae</taxon>
        <taxon>Paraconexibacter</taxon>
    </lineage>
</organism>
<gene>
    <name evidence="1" type="ORF">NBH00_05305</name>
</gene>
<dbReference type="EMBL" id="CP098502">
    <property type="protein sequence ID" value="UTI65628.1"/>
    <property type="molecule type" value="Genomic_DNA"/>
</dbReference>
<accession>A0ABY5DUD3</accession>
<reference evidence="1 2" key="1">
    <citation type="submission" date="2022-06" db="EMBL/GenBank/DDBJ databases">
        <title>Paraconexibacter antarcticus.</title>
        <authorList>
            <person name="Kim C.S."/>
        </authorList>
    </citation>
    <scope>NUCLEOTIDE SEQUENCE [LARGE SCALE GENOMIC DNA]</scope>
    <source>
        <strain evidence="1 2">02-257</strain>
    </source>
</reference>
<evidence type="ECO:0000313" key="2">
    <source>
        <dbReference type="Proteomes" id="UP001056035"/>
    </source>
</evidence>
<proteinExistence type="predicted"/>